<dbReference type="SUPFAM" id="SSF111038">
    <property type="entry name" value="YjbQ-like"/>
    <property type="match status" value="1"/>
</dbReference>
<name>A0A1M7BN24_9HYPH</name>
<evidence type="ECO:0000313" key="2">
    <source>
        <dbReference type="EMBL" id="SHL56266.1"/>
    </source>
</evidence>
<organism evidence="2 3">
    <name type="scientific">Roseibium suaedae</name>
    <dbReference type="NCBI Taxonomy" id="735517"/>
    <lineage>
        <taxon>Bacteria</taxon>
        <taxon>Pseudomonadati</taxon>
        <taxon>Pseudomonadota</taxon>
        <taxon>Alphaproteobacteria</taxon>
        <taxon>Hyphomicrobiales</taxon>
        <taxon>Stappiaceae</taxon>
        <taxon>Roseibium</taxon>
    </lineage>
</organism>
<proteinExistence type="inferred from homology"/>
<evidence type="ECO:0000256" key="1">
    <source>
        <dbReference type="ARBA" id="ARBA00005534"/>
    </source>
</evidence>
<accession>A0A1M7BN24</accession>
<dbReference type="InterPro" id="IPR035917">
    <property type="entry name" value="YjbQ-like_sf"/>
</dbReference>
<dbReference type="PROSITE" id="PS01314">
    <property type="entry name" value="UPF0047"/>
    <property type="match status" value="1"/>
</dbReference>
<dbReference type="NCBIfam" id="TIGR00149">
    <property type="entry name" value="TIGR00149_YjbQ"/>
    <property type="match status" value="1"/>
</dbReference>
<dbReference type="PANTHER" id="PTHR30615:SF8">
    <property type="entry name" value="UPF0047 PROTEIN C4A8.02C"/>
    <property type="match status" value="1"/>
</dbReference>
<dbReference type="Proteomes" id="UP000186002">
    <property type="component" value="Unassembled WGS sequence"/>
</dbReference>
<reference evidence="2 3" key="1">
    <citation type="submission" date="2016-11" db="EMBL/GenBank/DDBJ databases">
        <authorList>
            <person name="Jaros S."/>
            <person name="Januszkiewicz K."/>
            <person name="Wedrychowicz H."/>
        </authorList>
    </citation>
    <scope>NUCLEOTIDE SEQUENCE [LARGE SCALE GENOMIC DNA]</scope>
    <source>
        <strain evidence="2 3">DSM 22153</strain>
    </source>
</reference>
<evidence type="ECO:0000313" key="3">
    <source>
        <dbReference type="Proteomes" id="UP000186002"/>
    </source>
</evidence>
<dbReference type="Gene3D" id="2.60.120.460">
    <property type="entry name" value="YjbQ-like"/>
    <property type="match status" value="1"/>
</dbReference>
<dbReference type="STRING" id="735517.SAMN05444272_0899"/>
<protein>
    <submittedName>
        <fullName evidence="2">Secondary thiamine-phosphate synthase enzyme</fullName>
    </submittedName>
</protein>
<dbReference type="PANTHER" id="PTHR30615">
    <property type="entry name" value="UNCHARACTERIZED PROTEIN YJBQ-RELATED"/>
    <property type="match status" value="1"/>
</dbReference>
<comment type="similarity">
    <text evidence="1">Belongs to the UPF0047 family.</text>
</comment>
<gene>
    <name evidence="2" type="ORF">SAMN05444272_0899</name>
</gene>
<sequence>MAPHSSLGLWTLDEAEGSLRQSMARLVVPTRGQRFHQISQPVNDWLKSAGAGDGLLTLFLRHTSASLTIQENTDPDVQADIIDALDRLAPEGDGYRHHLEGPDDMPAHIKSHLTGVSLQVPVIDGQMDLGTWQAIYIVEHRKGQHQRTVTLHYLGT</sequence>
<dbReference type="InterPro" id="IPR001602">
    <property type="entry name" value="UPF0047_YjbQ-like"/>
</dbReference>
<dbReference type="EMBL" id="FRBW01000001">
    <property type="protein sequence ID" value="SHL56266.1"/>
    <property type="molecule type" value="Genomic_DNA"/>
</dbReference>
<keyword evidence="3" id="KW-1185">Reference proteome</keyword>
<dbReference type="AlphaFoldDB" id="A0A1M7BN24"/>
<dbReference type="Pfam" id="PF01894">
    <property type="entry name" value="YjbQ"/>
    <property type="match status" value="1"/>
</dbReference>
<dbReference type="PIRSF" id="PIRSF004681">
    <property type="entry name" value="UCP004681"/>
    <property type="match status" value="1"/>
</dbReference>
<dbReference type="RefSeq" id="WP_073009332.1">
    <property type="nucleotide sequence ID" value="NZ_FRBW01000001.1"/>
</dbReference>